<accession>A0ABV5J881</accession>
<organism evidence="3 4">
    <name type="scientific">Echinicola jeungdonensis</name>
    <dbReference type="NCBI Taxonomy" id="709343"/>
    <lineage>
        <taxon>Bacteria</taxon>
        <taxon>Pseudomonadati</taxon>
        <taxon>Bacteroidota</taxon>
        <taxon>Cytophagia</taxon>
        <taxon>Cytophagales</taxon>
        <taxon>Cyclobacteriaceae</taxon>
        <taxon>Echinicola</taxon>
    </lineage>
</organism>
<dbReference type="EMBL" id="JBHMEW010000065">
    <property type="protein sequence ID" value="MFB9213031.1"/>
    <property type="molecule type" value="Genomic_DNA"/>
</dbReference>
<keyword evidence="4" id="KW-1185">Reference proteome</keyword>
<evidence type="ECO:0008006" key="5">
    <source>
        <dbReference type="Google" id="ProtNLM"/>
    </source>
</evidence>
<keyword evidence="1" id="KW-0812">Transmembrane</keyword>
<sequence>MGKSKVTISLLLILFSTFVSAQEKLKVEGYFLEDSAKLGEKVGYVLKASYPSDLNIVFPDSTFQYEDFSFLDKETFTSFTQDSITLDSAVYYLSNFSLDSVKSYALPVFEILRYDSISHFAPEDQLVLKFTIDPMPQELVFKENNNYLHLDKAFNYPVLAIVIGGLVLVTVLVLVIFGKNIRKKWSIRKLKKQHALFAKKWKNTVETMEKAPSLQVADELLWLWKDYMGNLTGQPYPEWTSTEIGNYLEKPGLVKDFRKIEIIIYAGKGGENLQMTCDKLQNICNNLYQQKIEEIRERK</sequence>
<gene>
    <name evidence="3" type="ORF">ACFFUR_14540</name>
</gene>
<evidence type="ECO:0000256" key="2">
    <source>
        <dbReference type="SAM" id="SignalP"/>
    </source>
</evidence>
<evidence type="ECO:0000313" key="4">
    <source>
        <dbReference type="Proteomes" id="UP001589654"/>
    </source>
</evidence>
<keyword evidence="1" id="KW-0472">Membrane</keyword>
<dbReference type="RefSeq" id="WP_290248352.1">
    <property type="nucleotide sequence ID" value="NZ_JAUFQT010000001.1"/>
</dbReference>
<feature type="transmembrane region" description="Helical" evidence="1">
    <location>
        <begin position="156"/>
        <end position="178"/>
    </location>
</feature>
<evidence type="ECO:0000313" key="3">
    <source>
        <dbReference type="EMBL" id="MFB9213031.1"/>
    </source>
</evidence>
<comment type="caution">
    <text evidence="3">The sequence shown here is derived from an EMBL/GenBank/DDBJ whole genome shotgun (WGS) entry which is preliminary data.</text>
</comment>
<protein>
    <recommendedName>
        <fullName evidence="5">Protein BatD</fullName>
    </recommendedName>
</protein>
<name>A0ABV5J881_9BACT</name>
<evidence type="ECO:0000256" key="1">
    <source>
        <dbReference type="SAM" id="Phobius"/>
    </source>
</evidence>
<dbReference type="Proteomes" id="UP001589654">
    <property type="component" value="Unassembled WGS sequence"/>
</dbReference>
<reference evidence="3 4" key="1">
    <citation type="submission" date="2024-09" db="EMBL/GenBank/DDBJ databases">
        <authorList>
            <person name="Sun Q."/>
            <person name="Mori K."/>
        </authorList>
    </citation>
    <scope>NUCLEOTIDE SEQUENCE [LARGE SCALE GENOMIC DNA]</scope>
    <source>
        <strain evidence="3 4">CECT 7682</strain>
    </source>
</reference>
<feature type="signal peptide" evidence="2">
    <location>
        <begin position="1"/>
        <end position="21"/>
    </location>
</feature>
<feature type="chain" id="PRO_5046004797" description="Protein BatD" evidence="2">
    <location>
        <begin position="22"/>
        <end position="299"/>
    </location>
</feature>
<proteinExistence type="predicted"/>
<keyword evidence="2" id="KW-0732">Signal</keyword>
<keyword evidence="1" id="KW-1133">Transmembrane helix</keyword>